<dbReference type="GO" id="GO:0070182">
    <property type="term" value="F:DNA polymerase binding"/>
    <property type="evidence" value="ECO:0007669"/>
    <property type="project" value="TreeGrafter"/>
</dbReference>
<gene>
    <name evidence="8" type="ORF">THAOC_03596</name>
</gene>
<comment type="caution">
    <text evidence="8">The sequence shown here is derived from an EMBL/GenBank/DDBJ whole genome shotgun (WGS) entry which is preliminary data.</text>
</comment>
<dbReference type="eggNOG" id="KOG4712">
    <property type="taxonomic scope" value="Eukaryota"/>
</dbReference>
<dbReference type="GO" id="GO:0031573">
    <property type="term" value="P:mitotic intra-S DNA damage checkpoint signaling"/>
    <property type="evidence" value="ECO:0007669"/>
    <property type="project" value="TreeGrafter"/>
</dbReference>
<evidence type="ECO:0000256" key="1">
    <source>
        <dbReference type="ARBA" id="ARBA00004123"/>
    </source>
</evidence>
<feature type="coiled-coil region" evidence="6">
    <location>
        <begin position="781"/>
        <end position="808"/>
    </location>
</feature>
<comment type="similarity">
    <text evidence="5">Belongs to the Fanconi anemia protein FANCD2 family.</text>
</comment>
<feature type="compositionally biased region" description="Basic and acidic residues" evidence="7">
    <location>
        <begin position="395"/>
        <end position="435"/>
    </location>
</feature>
<dbReference type="GO" id="GO:0036297">
    <property type="term" value="P:interstrand cross-link repair"/>
    <property type="evidence" value="ECO:0007669"/>
    <property type="project" value="TreeGrafter"/>
</dbReference>
<dbReference type="PANTHER" id="PTHR32086:SF0">
    <property type="entry name" value="FANCONI ANEMIA GROUP D2 PROTEIN"/>
    <property type="match status" value="1"/>
</dbReference>
<dbReference type="GO" id="GO:0000793">
    <property type="term" value="C:condensed chromosome"/>
    <property type="evidence" value="ECO:0007669"/>
    <property type="project" value="TreeGrafter"/>
</dbReference>
<protein>
    <recommendedName>
        <fullName evidence="10">Fanconi anemia group D2 protein</fullName>
    </recommendedName>
</protein>
<evidence type="ECO:0000256" key="7">
    <source>
        <dbReference type="SAM" id="MobiDB-lite"/>
    </source>
</evidence>
<dbReference type="GO" id="GO:0005634">
    <property type="term" value="C:nucleus"/>
    <property type="evidence" value="ECO:0007669"/>
    <property type="project" value="UniProtKB-SubCell"/>
</dbReference>
<feature type="compositionally biased region" description="Acidic residues" evidence="7">
    <location>
        <begin position="44"/>
        <end position="53"/>
    </location>
</feature>
<feature type="compositionally biased region" description="Basic and acidic residues" evidence="7">
    <location>
        <begin position="468"/>
        <end position="481"/>
    </location>
</feature>
<dbReference type="Proteomes" id="UP000266841">
    <property type="component" value="Unassembled WGS sequence"/>
</dbReference>
<dbReference type="Pfam" id="PF14631">
    <property type="entry name" value="FancD2"/>
    <property type="match status" value="3"/>
</dbReference>
<feature type="compositionally biased region" description="Acidic residues" evidence="7">
    <location>
        <begin position="1352"/>
        <end position="1375"/>
    </location>
</feature>
<dbReference type="OMA" id="CCATASH"/>
<evidence type="ECO:0000256" key="2">
    <source>
        <dbReference type="ARBA" id="ARBA00022499"/>
    </source>
</evidence>
<sequence>MIASASSSSERARGMLLDAIGAVPDVLNDVHGSRPGPGRRTDGGEDDEEEEGGEASILETLQSLRSEDQSLLIPVLDAVGSLPLSDGEMESATSDALEALGTVEAWGLPALAAFLMNHAPSGMAGEVVEGLRGLSLGLGEDGEDGTDDERPAGVSGTTAKSDGISLTVECLSRGLGHRSDLSSALLRSIKETPTGHHSASDFWLLACCATASHNLPRVRGLLKSKAGSGGFTPSLVREALGGNGPGLGTLFDGSLLDIADGLLSSPDGGSVALGSALYRTMFDEFAEPMQRQEVVGSLVTHVGSGLGSGGTGGGGGGEADAAMRVFCSVADGPGGRDGLRPYRPFLTSMLDHLGHMPAGQVRRLFLLLFAVGDGDGGGGEGRRRRGGRRGRRPDRRVEEPGPVGVREEEDRDHRDGGVRGLEVGRAEEGAGDRHDGRRRRRGRVPGRQGHQGPDRPGARVVRRPRAPRRGERPTVPRERLLGGRGHGVPTRRAVPRAAGREARRAGQHLNDKFQGEFEKVFVGDFEEQDSQDAFVGKGGGVMTAMRQRPEDEEDLALLAGSSGNALAPPAELRFAVQANGGDNAVYMKLLPLLTSTELSRREFTPVQLCPLFRVVATLSDHRFGGAGLAEIDAVLDCPLLLPAAECSTVENFEYLPTDQQWSVTAAYFFAASWVRQLLNSFVYATGEEAEEAYRRAAEQTASTYTAGSQGFVASDVRSKIVSRLRALVELEGELSYTCGRCYHFAPPGTDPLPVPRELFDSGALGDLADNALSLAKKDKMTKEERAALKEAKKQATKLAKERVKSKQKRSKAKEKHQAALVARTMGSLRPLDPNVCLALGFEDLAVVAGGKGTQDDVSQGISQGVQLKSCGGPVVTLLLKLLQKTLADSLTERKSVSFKDRIQGNATVDDDSSDNPYALQVTREATSFADIALASCEESSRKSFELLDGFLEGGVFASIHEHLAVATVLRTDDRATEDDDDEEEKIVSTARDIFNCINVLMSSELLTRSNTGLRFLGSILDQIAKGNREYDSSNARRASAVTMLESMGLIMDSVVALLTGSYTGDMDFALDSVSCLNAICDCSRRVSEYDEDGSADSSSNFAKLSEVAHKLLKQGWPDSVKLNKSNVGKLLSLYFGHSPDRIGALRYVIDEVLSEMPALVKGKCVAAFETCSHHTFGSYYSSSLEYLSRELASLLGSDATKTKDPRVAGKILEKLERLIELLSTLFSLTKHNDSLAKKNVILQQLKFGSKFVEIFVGKAIPFFQVHFQHHEKAIISIIRDVNRRCAHQLHHIISHGKREKDSNLAKEAPKAKKVLESMIHKVKMLLKKNQCMTAMETVELAEKDLDGTKVDTEDDSDDDEEDSESENEYDTDESS</sequence>
<evidence type="ECO:0000313" key="8">
    <source>
        <dbReference type="EMBL" id="EJK74708.1"/>
    </source>
</evidence>
<dbReference type="EMBL" id="AGNL01003420">
    <property type="protein sequence ID" value="EJK74708.1"/>
    <property type="molecule type" value="Genomic_DNA"/>
</dbReference>
<keyword evidence="2" id="KW-1017">Isopeptide bond</keyword>
<comment type="subcellular location">
    <subcellularLocation>
        <location evidence="1">Nucleus</location>
    </subcellularLocation>
</comment>
<evidence type="ECO:0000313" key="9">
    <source>
        <dbReference type="Proteomes" id="UP000266841"/>
    </source>
</evidence>
<keyword evidence="9" id="KW-1185">Reference proteome</keyword>
<dbReference type="SUPFAM" id="SSF48371">
    <property type="entry name" value="ARM repeat"/>
    <property type="match status" value="1"/>
</dbReference>
<proteinExistence type="inferred from homology"/>
<feature type="region of interest" description="Disordered" evidence="7">
    <location>
        <begin position="26"/>
        <end position="54"/>
    </location>
</feature>
<evidence type="ECO:0000256" key="3">
    <source>
        <dbReference type="ARBA" id="ARBA00022843"/>
    </source>
</evidence>
<dbReference type="GO" id="GO:0007129">
    <property type="term" value="P:homologous chromosome pairing at meiosis"/>
    <property type="evidence" value="ECO:0007669"/>
    <property type="project" value="TreeGrafter"/>
</dbReference>
<feature type="compositionally biased region" description="Basic residues" evidence="7">
    <location>
        <begin position="382"/>
        <end position="394"/>
    </location>
</feature>
<dbReference type="PANTHER" id="PTHR32086">
    <property type="entry name" value="FANCONI ANEMIA GROUP D2 PROTEIN"/>
    <property type="match status" value="1"/>
</dbReference>
<evidence type="ECO:0008006" key="10">
    <source>
        <dbReference type="Google" id="ProtNLM"/>
    </source>
</evidence>
<reference evidence="8 9" key="1">
    <citation type="journal article" date="2012" name="Genome Biol.">
        <title>Genome and low-iron response of an oceanic diatom adapted to chronic iron limitation.</title>
        <authorList>
            <person name="Lommer M."/>
            <person name="Specht M."/>
            <person name="Roy A.S."/>
            <person name="Kraemer L."/>
            <person name="Andreson R."/>
            <person name="Gutowska M.A."/>
            <person name="Wolf J."/>
            <person name="Bergner S.V."/>
            <person name="Schilhabel M.B."/>
            <person name="Klostermeier U.C."/>
            <person name="Beiko R.G."/>
            <person name="Rosenstiel P."/>
            <person name="Hippler M."/>
            <person name="Laroche J."/>
        </authorList>
    </citation>
    <scope>NUCLEOTIDE SEQUENCE [LARGE SCALE GENOMIC DNA]</scope>
    <source>
        <strain evidence="8 9">CCMP1005</strain>
    </source>
</reference>
<feature type="region of interest" description="Disordered" evidence="7">
    <location>
        <begin position="138"/>
        <end position="160"/>
    </location>
</feature>
<dbReference type="InterPro" id="IPR016024">
    <property type="entry name" value="ARM-type_fold"/>
</dbReference>
<keyword evidence="4" id="KW-0539">Nucleus</keyword>
<keyword evidence="3" id="KW-0832">Ubl conjugation</keyword>
<dbReference type="InterPro" id="IPR029448">
    <property type="entry name" value="FANCD2"/>
</dbReference>
<dbReference type="OrthoDB" id="27031at2759"/>
<dbReference type="GO" id="GO:1990918">
    <property type="term" value="P:double-strand break repair involved in meiotic recombination"/>
    <property type="evidence" value="ECO:0007669"/>
    <property type="project" value="TreeGrafter"/>
</dbReference>
<evidence type="ECO:0000256" key="5">
    <source>
        <dbReference type="ARBA" id="ARBA00093456"/>
    </source>
</evidence>
<feature type="compositionally biased region" description="Basic and acidic residues" evidence="7">
    <location>
        <begin position="1342"/>
        <end position="1351"/>
    </location>
</feature>
<feature type="region of interest" description="Disordered" evidence="7">
    <location>
        <begin position="1342"/>
        <end position="1375"/>
    </location>
</feature>
<name>K0T7J6_THAOC</name>
<evidence type="ECO:0000256" key="4">
    <source>
        <dbReference type="ARBA" id="ARBA00023242"/>
    </source>
</evidence>
<evidence type="ECO:0000256" key="6">
    <source>
        <dbReference type="SAM" id="Coils"/>
    </source>
</evidence>
<accession>K0T7J6</accession>
<feature type="region of interest" description="Disordered" evidence="7">
    <location>
        <begin position="375"/>
        <end position="498"/>
    </location>
</feature>
<organism evidence="8 9">
    <name type="scientific">Thalassiosira oceanica</name>
    <name type="common">Marine diatom</name>
    <dbReference type="NCBI Taxonomy" id="159749"/>
    <lineage>
        <taxon>Eukaryota</taxon>
        <taxon>Sar</taxon>
        <taxon>Stramenopiles</taxon>
        <taxon>Ochrophyta</taxon>
        <taxon>Bacillariophyta</taxon>
        <taxon>Coscinodiscophyceae</taxon>
        <taxon>Thalassiosirophycidae</taxon>
        <taxon>Thalassiosirales</taxon>
        <taxon>Thalassiosiraceae</taxon>
        <taxon>Thalassiosira</taxon>
    </lineage>
</organism>
<keyword evidence="6" id="KW-0175">Coiled coil</keyword>